<proteinExistence type="predicted"/>
<name>A0AAV7N805_PLEWA</name>
<evidence type="ECO:0000313" key="2">
    <source>
        <dbReference type="EMBL" id="KAJ1112206.1"/>
    </source>
</evidence>
<feature type="compositionally biased region" description="Basic and acidic residues" evidence="1">
    <location>
        <begin position="1"/>
        <end position="11"/>
    </location>
</feature>
<protein>
    <submittedName>
        <fullName evidence="2">Uncharacterized protein</fullName>
    </submittedName>
</protein>
<comment type="caution">
    <text evidence="2">The sequence shown here is derived from an EMBL/GenBank/DDBJ whole genome shotgun (WGS) entry which is preliminary data.</text>
</comment>
<dbReference type="EMBL" id="JANPWB010000012">
    <property type="protein sequence ID" value="KAJ1112206.1"/>
    <property type="molecule type" value="Genomic_DNA"/>
</dbReference>
<reference evidence="2" key="1">
    <citation type="journal article" date="2022" name="bioRxiv">
        <title>Sequencing and chromosome-scale assembly of the giantPleurodeles waltlgenome.</title>
        <authorList>
            <person name="Brown T."/>
            <person name="Elewa A."/>
            <person name="Iarovenko S."/>
            <person name="Subramanian E."/>
            <person name="Araus A.J."/>
            <person name="Petzold A."/>
            <person name="Susuki M."/>
            <person name="Suzuki K.-i.T."/>
            <person name="Hayashi T."/>
            <person name="Toyoda A."/>
            <person name="Oliveira C."/>
            <person name="Osipova E."/>
            <person name="Leigh N.D."/>
            <person name="Simon A."/>
            <person name="Yun M.H."/>
        </authorList>
    </citation>
    <scope>NUCLEOTIDE SEQUENCE</scope>
    <source>
        <strain evidence="2">20211129_DDA</strain>
        <tissue evidence="2">Liver</tissue>
    </source>
</reference>
<accession>A0AAV7N805</accession>
<feature type="region of interest" description="Disordered" evidence="1">
    <location>
        <begin position="1"/>
        <end position="57"/>
    </location>
</feature>
<keyword evidence="3" id="KW-1185">Reference proteome</keyword>
<gene>
    <name evidence="2" type="ORF">NDU88_000474</name>
</gene>
<evidence type="ECO:0000313" key="3">
    <source>
        <dbReference type="Proteomes" id="UP001066276"/>
    </source>
</evidence>
<organism evidence="2 3">
    <name type="scientific">Pleurodeles waltl</name>
    <name type="common">Iberian ribbed newt</name>
    <dbReference type="NCBI Taxonomy" id="8319"/>
    <lineage>
        <taxon>Eukaryota</taxon>
        <taxon>Metazoa</taxon>
        <taxon>Chordata</taxon>
        <taxon>Craniata</taxon>
        <taxon>Vertebrata</taxon>
        <taxon>Euteleostomi</taxon>
        <taxon>Amphibia</taxon>
        <taxon>Batrachia</taxon>
        <taxon>Caudata</taxon>
        <taxon>Salamandroidea</taxon>
        <taxon>Salamandridae</taxon>
        <taxon>Pleurodelinae</taxon>
        <taxon>Pleurodeles</taxon>
    </lineage>
</organism>
<sequence>MLCAERGEARHPTLGLRPRRGQQREPQPKKRPAANPAAGKTDTAPTAAGTEDAAGAHDMTMKSNEENMTVLECYLILKKSPKGYQTVIKKRIMQKETHNVIHDQTYSTRTSSAIRQLQEAEDIHEARPKTSK</sequence>
<evidence type="ECO:0000256" key="1">
    <source>
        <dbReference type="SAM" id="MobiDB-lite"/>
    </source>
</evidence>
<dbReference type="AlphaFoldDB" id="A0AAV7N805"/>
<dbReference type="Proteomes" id="UP001066276">
    <property type="component" value="Chromosome 8"/>
</dbReference>